<keyword evidence="2" id="KW-1185">Reference proteome</keyword>
<organism evidence="1 2">
    <name type="scientific">Gilvimarinus xylanilyticus</name>
    <dbReference type="NCBI Taxonomy" id="2944139"/>
    <lineage>
        <taxon>Bacteria</taxon>
        <taxon>Pseudomonadati</taxon>
        <taxon>Pseudomonadota</taxon>
        <taxon>Gammaproteobacteria</taxon>
        <taxon>Cellvibrionales</taxon>
        <taxon>Cellvibrionaceae</taxon>
        <taxon>Gilvimarinus</taxon>
    </lineage>
</organism>
<protein>
    <submittedName>
        <fullName evidence="1">Uncharacterized protein</fullName>
    </submittedName>
</protein>
<reference evidence="1" key="1">
    <citation type="submission" date="2022-05" db="EMBL/GenBank/DDBJ databases">
        <authorList>
            <person name="Sun H.-N."/>
        </authorList>
    </citation>
    <scope>NUCLEOTIDE SEQUENCE</scope>
    <source>
        <strain evidence="1">HB14</strain>
    </source>
</reference>
<gene>
    <name evidence="1" type="ORF">M6D89_12360</name>
</gene>
<reference evidence="1" key="2">
    <citation type="submission" date="2023-01" db="EMBL/GenBank/DDBJ databases">
        <title>Gilvimarinus xylanilyticus HB14 isolated from Caulerpa lentillifera aquaculture base in Hainan, China.</title>
        <authorList>
            <person name="Zhang Y.-J."/>
        </authorList>
    </citation>
    <scope>NUCLEOTIDE SEQUENCE</scope>
    <source>
        <strain evidence="1">HB14</strain>
    </source>
</reference>
<sequence>MRLQKQIKLKHQRLQARGVHLRETVRQDGDIDAWAVLKSVACGAFCAGFVWQKLSPNGKVSKLTKRMAMTSVFQAF</sequence>
<accession>A0A9X2HX94</accession>
<dbReference type="EMBL" id="JAMFTH010000004">
    <property type="protein sequence ID" value="MCP8900093.1"/>
    <property type="molecule type" value="Genomic_DNA"/>
</dbReference>
<dbReference type="RefSeq" id="WP_253968390.1">
    <property type="nucleotide sequence ID" value="NZ_JAMFTH010000004.1"/>
</dbReference>
<dbReference type="Proteomes" id="UP001139319">
    <property type="component" value="Unassembled WGS sequence"/>
</dbReference>
<evidence type="ECO:0000313" key="2">
    <source>
        <dbReference type="Proteomes" id="UP001139319"/>
    </source>
</evidence>
<dbReference type="AlphaFoldDB" id="A0A9X2HX94"/>
<comment type="caution">
    <text evidence="1">The sequence shown here is derived from an EMBL/GenBank/DDBJ whole genome shotgun (WGS) entry which is preliminary data.</text>
</comment>
<proteinExistence type="predicted"/>
<name>A0A9X2HX94_9GAMM</name>
<evidence type="ECO:0000313" key="1">
    <source>
        <dbReference type="EMBL" id="MCP8900093.1"/>
    </source>
</evidence>